<reference evidence="9 10" key="1">
    <citation type="submission" date="2020-04" db="EMBL/GenBank/DDBJ databases">
        <authorList>
            <person name="Doyle D.A."/>
        </authorList>
    </citation>
    <scope>NUCLEOTIDE SEQUENCE [LARGE SCALE GENOMIC DNA]</scope>
    <source>
        <strain evidence="9 10">P21</strain>
    </source>
</reference>
<dbReference type="HAMAP" id="MF_00490">
    <property type="entry name" value="ComB"/>
    <property type="match status" value="1"/>
</dbReference>
<evidence type="ECO:0000256" key="4">
    <source>
        <dbReference type="ARBA" id="ARBA00021948"/>
    </source>
</evidence>
<evidence type="ECO:0000313" key="10">
    <source>
        <dbReference type="Proteomes" id="UP000537131"/>
    </source>
</evidence>
<accession>A0A7Y0EER3</accession>
<dbReference type="AlphaFoldDB" id="A0A7Y0EER3"/>
<comment type="catalytic activity">
    <reaction evidence="7 8">
        <text>(2R)-O-phospho-3-sulfolactate + H2O = (2R)-3-sulfolactate + phosphate</text>
        <dbReference type="Rhea" id="RHEA:23416"/>
        <dbReference type="ChEBI" id="CHEBI:15377"/>
        <dbReference type="ChEBI" id="CHEBI:15597"/>
        <dbReference type="ChEBI" id="CHEBI:43474"/>
        <dbReference type="ChEBI" id="CHEBI:58738"/>
        <dbReference type="EC" id="3.1.3.71"/>
    </reaction>
</comment>
<dbReference type="GO" id="GO:0050532">
    <property type="term" value="F:2-phosphosulfolactate phosphatase activity"/>
    <property type="evidence" value="ECO:0007669"/>
    <property type="project" value="UniProtKB-UniRule"/>
</dbReference>
<evidence type="ECO:0000256" key="6">
    <source>
        <dbReference type="ARBA" id="ARBA00022842"/>
    </source>
</evidence>
<dbReference type="GO" id="GO:0000287">
    <property type="term" value="F:magnesium ion binding"/>
    <property type="evidence" value="ECO:0007669"/>
    <property type="project" value="UniProtKB-UniRule"/>
</dbReference>
<comment type="similarity">
    <text evidence="2 8">Belongs to the ComB family.</text>
</comment>
<name>A0A7Y0EER3_9CLOT</name>
<dbReference type="Pfam" id="PF04029">
    <property type="entry name" value="2-ph_phosp"/>
    <property type="match status" value="1"/>
</dbReference>
<comment type="caution">
    <text evidence="9">The sequence shown here is derived from an EMBL/GenBank/DDBJ whole genome shotgun (WGS) entry which is preliminary data.</text>
</comment>
<comment type="cofactor">
    <cofactor evidence="1 8">
        <name>Mg(2+)</name>
        <dbReference type="ChEBI" id="CHEBI:18420"/>
    </cofactor>
</comment>
<evidence type="ECO:0000256" key="2">
    <source>
        <dbReference type="ARBA" id="ARBA00009997"/>
    </source>
</evidence>
<proteinExistence type="inferred from homology"/>
<dbReference type="Gene3D" id="3.90.1560.10">
    <property type="entry name" value="ComB-like"/>
    <property type="match status" value="1"/>
</dbReference>
<organism evidence="9 10">
    <name type="scientific">Clostridium muellerianum</name>
    <dbReference type="NCBI Taxonomy" id="2716538"/>
    <lineage>
        <taxon>Bacteria</taxon>
        <taxon>Bacillati</taxon>
        <taxon>Bacillota</taxon>
        <taxon>Clostridia</taxon>
        <taxon>Eubacteriales</taxon>
        <taxon>Clostridiaceae</taxon>
        <taxon>Clostridium</taxon>
    </lineage>
</organism>
<evidence type="ECO:0000256" key="5">
    <source>
        <dbReference type="ARBA" id="ARBA00022801"/>
    </source>
</evidence>
<dbReference type="PANTHER" id="PTHR37311">
    <property type="entry name" value="2-PHOSPHOSULFOLACTATE PHOSPHATASE-RELATED"/>
    <property type="match status" value="1"/>
</dbReference>
<dbReference type="NCBIfam" id="NF002055">
    <property type="entry name" value="PRK00886.1-4"/>
    <property type="match status" value="1"/>
</dbReference>
<sequence>MKIDLIISADDIKKDKVQEKSVVVIDMLRATSVITTAMNNGCLSVVPVLTIEEALKISSTNRDKYILGGERKALKIKGFDCANSPLEYKEDLVENKTLVMTTSNGTRAIKGSIGAKNILIGSLINAKAVANKLLELDNDVQIVNAGTYGQFSIDDFICSGYIIDCLLKNATNVELTDIAKTSHYIYTENQDIMSFIHYASHYKRIKELKLEEDLKYCCTKDIIDIVPEYRDGIIKVYDKLYKEKTIV</sequence>
<dbReference type="SUPFAM" id="SSF142823">
    <property type="entry name" value="ComB-like"/>
    <property type="match status" value="1"/>
</dbReference>
<dbReference type="EC" id="3.1.3.71" evidence="3 8"/>
<reference evidence="9 10" key="2">
    <citation type="submission" date="2020-06" db="EMBL/GenBank/DDBJ databases">
        <title>Complete Genome Sequence of Clostridium muelleri sp. nov. P21T, an Acid-Alcohol Producing Acetogen Isolated from Old Hay.</title>
        <authorList>
            <person name="Duncan K.E."/>
            <person name="Tanner R.S."/>
        </authorList>
    </citation>
    <scope>NUCLEOTIDE SEQUENCE [LARGE SCALE GENOMIC DNA]</scope>
    <source>
        <strain evidence="9 10">P21</strain>
    </source>
</reference>
<gene>
    <name evidence="8" type="primary">comB</name>
    <name evidence="9" type="ORF">HBE96_05440</name>
</gene>
<dbReference type="GO" id="GO:0050545">
    <property type="term" value="F:sulfopyruvate decarboxylase activity"/>
    <property type="evidence" value="ECO:0007669"/>
    <property type="project" value="TreeGrafter"/>
</dbReference>
<dbReference type="EMBL" id="JABBNI010000010">
    <property type="protein sequence ID" value="NMM62139.1"/>
    <property type="molecule type" value="Genomic_DNA"/>
</dbReference>
<keyword evidence="5 8" id="KW-0378">Hydrolase</keyword>
<dbReference type="RefSeq" id="WP_169296744.1">
    <property type="nucleotide sequence ID" value="NZ_JABBNI010000010.1"/>
</dbReference>
<protein>
    <recommendedName>
        <fullName evidence="4 8">Probable 2-phosphosulfolactate phosphatase</fullName>
        <ecNumber evidence="3 8">3.1.3.71</ecNumber>
    </recommendedName>
</protein>
<dbReference type="InterPro" id="IPR036702">
    <property type="entry name" value="ComB-like_sf"/>
</dbReference>
<evidence type="ECO:0000256" key="1">
    <source>
        <dbReference type="ARBA" id="ARBA00001946"/>
    </source>
</evidence>
<evidence type="ECO:0000256" key="8">
    <source>
        <dbReference type="HAMAP-Rule" id="MF_00490"/>
    </source>
</evidence>
<dbReference type="FunFam" id="3.90.1560.10:FF:000001">
    <property type="entry name" value="Probable 2-phosphosulfolactate phosphatase"/>
    <property type="match status" value="1"/>
</dbReference>
<evidence type="ECO:0000313" key="9">
    <source>
        <dbReference type="EMBL" id="NMM62139.1"/>
    </source>
</evidence>
<dbReference type="Proteomes" id="UP000537131">
    <property type="component" value="Unassembled WGS sequence"/>
</dbReference>
<dbReference type="PANTHER" id="PTHR37311:SF1">
    <property type="entry name" value="2-PHOSPHOSULFOLACTATE PHOSPHATASE-RELATED"/>
    <property type="match status" value="1"/>
</dbReference>
<keyword evidence="10" id="KW-1185">Reference proteome</keyword>
<evidence type="ECO:0000256" key="7">
    <source>
        <dbReference type="ARBA" id="ARBA00033711"/>
    </source>
</evidence>
<dbReference type="InterPro" id="IPR005238">
    <property type="entry name" value="ComB-like"/>
</dbReference>
<evidence type="ECO:0000256" key="3">
    <source>
        <dbReference type="ARBA" id="ARBA00012953"/>
    </source>
</evidence>
<keyword evidence="6 8" id="KW-0460">Magnesium</keyword>